<protein>
    <submittedName>
        <fullName evidence="5">Uncharacterized protein</fullName>
    </submittedName>
</protein>
<comment type="caution">
    <text evidence="5">The sequence shown here is derived from an EMBL/GenBank/DDBJ whole genome shotgun (WGS) entry which is preliminary data.</text>
</comment>
<reference evidence="5" key="1">
    <citation type="submission" date="2023-07" db="EMBL/GenBank/DDBJ databases">
        <title>draft genome sequence of fig (Ficus carica).</title>
        <authorList>
            <person name="Takahashi T."/>
            <person name="Nishimura K."/>
        </authorList>
    </citation>
    <scope>NUCLEOTIDE SEQUENCE</scope>
</reference>
<evidence type="ECO:0000313" key="4">
    <source>
        <dbReference type="EMBL" id="GMN31460.1"/>
    </source>
</evidence>
<dbReference type="EMBL" id="BTGU01004732">
    <property type="protein sequence ID" value="GMN31425.1"/>
    <property type="molecule type" value="Genomic_DNA"/>
</dbReference>
<dbReference type="EMBL" id="BTGU01004734">
    <property type="protein sequence ID" value="GMN31460.1"/>
    <property type="molecule type" value="Genomic_DNA"/>
</dbReference>
<dbReference type="EMBL" id="BTGU01004735">
    <property type="protein sequence ID" value="GMN31468.1"/>
    <property type="molecule type" value="Genomic_DNA"/>
</dbReference>
<accession>A0AA87ZR13</accession>
<sequence length="63" mass="6824">MHRPSLAVFQPSQSEQAQPVAGGPTDWASWVPRTQPVTMGWLRAWLSAANRPWLTIGHGCGAA</sequence>
<evidence type="ECO:0000313" key="2">
    <source>
        <dbReference type="EMBL" id="GMN31425.1"/>
    </source>
</evidence>
<evidence type="ECO:0000313" key="3">
    <source>
        <dbReference type="EMBL" id="GMN31442.1"/>
    </source>
</evidence>
<keyword evidence="6" id="KW-1185">Reference proteome</keyword>
<evidence type="ECO:0000313" key="5">
    <source>
        <dbReference type="EMBL" id="GMN31468.1"/>
    </source>
</evidence>
<dbReference type="Proteomes" id="UP001187192">
    <property type="component" value="Unassembled WGS sequence"/>
</dbReference>
<organism evidence="5 6">
    <name type="scientific">Ficus carica</name>
    <name type="common">Common fig</name>
    <dbReference type="NCBI Taxonomy" id="3494"/>
    <lineage>
        <taxon>Eukaryota</taxon>
        <taxon>Viridiplantae</taxon>
        <taxon>Streptophyta</taxon>
        <taxon>Embryophyta</taxon>
        <taxon>Tracheophyta</taxon>
        <taxon>Spermatophyta</taxon>
        <taxon>Magnoliopsida</taxon>
        <taxon>eudicotyledons</taxon>
        <taxon>Gunneridae</taxon>
        <taxon>Pentapetalae</taxon>
        <taxon>rosids</taxon>
        <taxon>fabids</taxon>
        <taxon>Rosales</taxon>
        <taxon>Moraceae</taxon>
        <taxon>Ficeae</taxon>
        <taxon>Ficus</taxon>
    </lineage>
</organism>
<gene>
    <name evidence="2" type="ORF">TIFTF001_046512</name>
    <name evidence="3" type="ORF">TIFTF001_046513</name>
    <name evidence="4" type="ORF">TIFTF001_046514</name>
    <name evidence="5" type="ORF">TIFTF001_046515</name>
</gene>
<proteinExistence type="predicted"/>
<feature type="region of interest" description="Disordered" evidence="1">
    <location>
        <begin position="1"/>
        <end position="29"/>
    </location>
</feature>
<evidence type="ECO:0000313" key="6">
    <source>
        <dbReference type="Proteomes" id="UP001187192"/>
    </source>
</evidence>
<name>A0AA87ZR13_FICCA</name>
<evidence type="ECO:0000256" key="1">
    <source>
        <dbReference type="SAM" id="MobiDB-lite"/>
    </source>
</evidence>
<dbReference type="AlphaFoldDB" id="A0AA87ZR13"/>
<dbReference type="EMBL" id="BTGU01004733">
    <property type="protein sequence ID" value="GMN31442.1"/>
    <property type="molecule type" value="Genomic_DNA"/>
</dbReference>